<dbReference type="InterPro" id="IPR016024">
    <property type="entry name" value="ARM-type_fold"/>
</dbReference>
<evidence type="ECO:0000256" key="3">
    <source>
        <dbReference type="ARBA" id="ARBA00022927"/>
    </source>
</evidence>
<keyword evidence="2" id="KW-0813">Transport</keyword>
<dbReference type="AlphaFoldDB" id="A0A1I7UDR7"/>
<dbReference type="SMART" id="SM00185">
    <property type="entry name" value="ARM"/>
    <property type="match status" value="2"/>
</dbReference>
<dbReference type="PANTHER" id="PTHR23316">
    <property type="entry name" value="IMPORTIN ALPHA"/>
    <property type="match status" value="1"/>
</dbReference>
<dbReference type="SUPFAM" id="SSF48371">
    <property type="entry name" value="ARM repeat"/>
    <property type="match status" value="1"/>
</dbReference>
<evidence type="ECO:0000256" key="1">
    <source>
        <dbReference type="ARBA" id="ARBA00010394"/>
    </source>
</evidence>
<dbReference type="InterPro" id="IPR000225">
    <property type="entry name" value="Armadillo"/>
</dbReference>
<accession>A0A1I7UDR7</accession>
<keyword evidence="3" id="KW-0653">Protein transport</keyword>
<comment type="similarity">
    <text evidence="1">Belongs to the importin alpha family.</text>
</comment>
<dbReference type="InterPro" id="IPR011989">
    <property type="entry name" value="ARM-like"/>
</dbReference>
<proteinExistence type="inferred from homology"/>
<dbReference type="WBParaSite" id="Csp11.Scaffold629.g8303.t1">
    <property type="protein sequence ID" value="Csp11.Scaffold629.g8303.t1"/>
    <property type="gene ID" value="Csp11.Scaffold629.g8303"/>
</dbReference>
<sequence length="361" mass="40660">MENITELLPYLLEGMNSVNESIVYQSVVAVSEIIARSAENTAAVVDSAAIGPLLRLSTSNSCGIAKRAIFAISNIAATSQKYRDAVIQSERIKEAMRHWIDHFDDLGGVVIWSFSNFCVLSEIPAEIVPELLDGFSKIPINDRKAVELSIQSLQSLIKEHAELVKSSGILQKIVFSVKEAGPILAQSALRLLGSIDSVDVEMIRNLLETGDSGLILECCSQIFRICSKPENTIFDARFINILSEILENHQFEYQLEVSRIIYKISSKGIPDQIQEMVQLVPMFCRLLNHRSPDFLKNIMETLYIILFTVKHYWFDIENYREQIDGYGGVDAVANLLHHESKVIAEVADRIHNQFLNDDDWD</sequence>
<evidence type="ECO:0000313" key="4">
    <source>
        <dbReference type="Proteomes" id="UP000095282"/>
    </source>
</evidence>
<evidence type="ECO:0000256" key="2">
    <source>
        <dbReference type="ARBA" id="ARBA00022448"/>
    </source>
</evidence>
<keyword evidence="4" id="KW-1185">Reference proteome</keyword>
<dbReference type="GO" id="GO:0015031">
    <property type="term" value="P:protein transport"/>
    <property type="evidence" value="ECO:0007669"/>
    <property type="project" value="UniProtKB-KW"/>
</dbReference>
<dbReference type="Proteomes" id="UP000095282">
    <property type="component" value="Unplaced"/>
</dbReference>
<protein>
    <submittedName>
        <fullName evidence="5">ARM repeat superfamily protein</fullName>
    </submittedName>
</protein>
<dbReference type="STRING" id="1561998.A0A1I7UDR7"/>
<organism evidence="4 5">
    <name type="scientific">Caenorhabditis tropicalis</name>
    <dbReference type="NCBI Taxonomy" id="1561998"/>
    <lineage>
        <taxon>Eukaryota</taxon>
        <taxon>Metazoa</taxon>
        <taxon>Ecdysozoa</taxon>
        <taxon>Nematoda</taxon>
        <taxon>Chromadorea</taxon>
        <taxon>Rhabditida</taxon>
        <taxon>Rhabditina</taxon>
        <taxon>Rhabditomorpha</taxon>
        <taxon>Rhabditoidea</taxon>
        <taxon>Rhabditidae</taxon>
        <taxon>Peloderinae</taxon>
        <taxon>Caenorhabditis</taxon>
    </lineage>
</organism>
<reference evidence="5" key="1">
    <citation type="submission" date="2016-11" db="UniProtKB">
        <authorList>
            <consortium name="WormBaseParasite"/>
        </authorList>
    </citation>
    <scope>IDENTIFICATION</scope>
</reference>
<dbReference type="Gene3D" id="1.25.10.10">
    <property type="entry name" value="Leucine-rich Repeat Variant"/>
    <property type="match status" value="1"/>
</dbReference>
<name>A0A1I7UDR7_9PELO</name>
<evidence type="ECO:0000313" key="5">
    <source>
        <dbReference type="WBParaSite" id="Csp11.Scaffold629.g8303.t1"/>
    </source>
</evidence>